<organism evidence="1 2">
    <name type="scientific">Bacteroides stercoris</name>
    <dbReference type="NCBI Taxonomy" id="46506"/>
    <lineage>
        <taxon>Bacteria</taxon>
        <taxon>Pseudomonadati</taxon>
        <taxon>Bacteroidota</taxon>
        <taxon>Bacteroidia</taxon>
        <taxon>Bacteroidales</taxon>
        <taxon>Bacteroidaceae</taxon>
        <taxon>Bacteroides</taxon>
    </lineage>
</organism>
<protein>
    <submittedName>
        <fullName evidence="1">Uncharacterized protein</fullName>
    </submittedName>
</protein>
<proteinExistence type="predicted"/>
<evidence type="ECO:0000313" key="2">
    <source>
        <dbReference type="Proteomes" id="UP000467334"/>
    </source>
</evidence>
<sequence>MWGGGYTSFFLCLKSVFFDAGYSGGCSKWIFTFIELDIQNRVLAVCDTDMLKYHNFKNTPCFLFDSPPLKT</sequence>
<dbReference type="EMBL" id="WCLE01000115">
    <property type="protein sequence ID" value="KAB5306276.1"/>
    <property type="molecule type" value="Genomic_DNA"/>
</dbReference>
<feature type="non-terminal residue" evidence="1">
    <location>
        <position position="71"/>
    </location>
</feature>
<dbReference type="AlphaFoldDB" id="A0A7J5L7T8"/>
<accession>A0A7J5L7T8</accession>
<evidence type="ECO:0000313" key="1">
    <source>
        <dbReference type="EMBL" id="KAB5306276.1"/>
    </source>
</evidence>
<dbReference type="Proteomes" id="UP000467334">
    <property type="component" value="Unassembled WGS sequence"/>
</dbReference>
<name>A0A7J5L7T8_BACSE</name>
<gene>
    <name evidence="1" type="ORF">F9958_18450</name>
</gene>
<comment type="caution">
    <text evidence="1">The sequence shown here is derived from an EMBL/GenBank/DDBJ whole genome shotgun (WGS) entry which is preliminary data.</text>
</comment>
<reference evidence="1 2" key="1">
    <citation type="journal article" date="2019" name="Nat. Med.">
        <title>A library of human gut bacterial isolates paired with longitudinal multiomics data enables mechanistic microbiome research.</title>
        <authorList>
            <person name="Poyet M."/>
            <person name="Groussin M."/>
            <person name="Gibbons S.M."/>
            <person name="Avila-Pacheco J."/>
            <person name="Jiang X."/>
            <person name="Kearney S.M."/>
            <person name="Perrotta A.R."/>
            <person name="Berdy B."/>
            <person name="Zhao S."/>
            <person name="Lieberman T.D."/>
            <person name="Swanson P.K."/>
            <person name="Smith M."/>
            <person name="Roesemann S."/>
            <person name="Alexander J.E."/>
            <person name="Rich S.A."/>
            <person name="Livny J."/>
            <person name="Vlamakis H."/>
            <person name="Clish C."/>
            <person name="Bullock K."/>
            <person name="Deik A."/>
            <person name="Scott J."/>
            <person name="Pierce K.A."/>
            <person name="Xavier R.J."/>
            <person name="Alm E.J."/>
        </authorList>
    </citation>
    <scope>NUCLEOTIDE SEQUENCE [LARGE SCALE GENOMIC DNA]</scope>
    <source>
        <strain evidence="1 2">BIOML-A6</strain>
    </source>
</reference>